<accession>A0A4P2VGC5</accession>
<organism evidence="5 6">
    <name type="scientific">Fluviispira sanaruensis</name>
    <dbReference type="NCBI Taxonomy" id="2493639"/>
    <lineage>
        <taxon>Bacteria</taxon>
        <taxon>Pseudomonadati</taxon>
        <taxon>Bdellovibrionota</taxon>
        <taxon>Oligoflexia</taxon>
        <taxon>Silvanigrellales</taxon>
        <taxon>Silvanigrellaceae</taxon>
        <taxon>Fluviispira</taxon>
    </lineage>
</organism>
<evidence type="ECO:0000256" key="1">
    <source>
        <dbReference type="ARBA" id="ARBA00000830"/>
    </source>
</evidence>
<evidence type="ECO:0000313" key="6">
    <source>
        <dbReference type="Proteomes" id="UP000291236"/>
    </source>
</evidence>
<dbReference type="GO" id="GO:0006281">
    <property type="term" value="P:DNA repair"/>
    <property type="evidence" value="ECO:0007669"/>
    <property type="project" value="TreeGrafter"/>
</dbReference>
<dbReference type="InterPro" id="IPR023214">
    <property type="entry name" value="HAD_sf"/>
</dbReference>
<dbReference type="EMBL" id="AP019368">
    <property type="protein sequence ID" value="BBH51631.1"/>
    <property type="molecule type" value="Genomic_DNA"/>
</dbReference>
<name>A0A4P2VGC5_FLUSA</name>
<dbReference type="OrthoDB" id="9778019at2"/>
<dbReference type="Gene3D" id="3.40.50.1000">
    <property type="entry name" value="HAD superfamily/HAD-like"/>
    <property type="match status" value="1"/>
</dbReference>
<dbReference type="InterPro" id="IPR050155">
    <property type="entry name" value="HAD-like_hydrolase_sf"/>
</dbReference>
<dbReference type="InterPro" id="IPR036412">
    <property type="entry name" value="HAD-like_sf"/>
</dbReference>
<comment type="similarity">
    <text evidence="3">Belongs to the HAD-like hydrolase superfamily. CbbY/CbbZ/Gph/YieH family.</text>
</comment>
<reference evidence="5 6" key="1">
    <citation type="submission" date="2018-12" db="EMBL/GenBank/DDBJ databases">
        <title>Rubrispira sanarue gen. nov., sp., nov., a member of the order Silvanigrellales, isolated from a brackish lake in Hamamatsu Japan.</title>
        <authorList>
            <person name="Maejima Y."/>
            <person name="Iino T."/>
            <person name="Muraguchi Y."/>
            <person name="Fukuda K."/>
            <person name="Nojiri H."/>
            <person name="Ohkuma M."/>
            <person name="Moriuchi R."/>
            <person name="Dohra H."/>
            <person name="Kimbara K."/>
            <person name="Shintani M."/>
        </authorList>
    </citation>
    <scope>NUCLEOTIDE SEQUENCE [LARGE SCALE GENOMIC DNA]</scope>
    <source>
        <strain evidence="5 6">RF1110005</strain>
    </source>
</reference>
<dbReference type="KEGG" id="sbf:JCM31447_00480"/>
<dbReference type="Pfam" id="PF13419">
    <property type="entry name" value="HAD_2"/>
    <property type="match status" value="1"/>
</dbReference>
<dbReference type="RefSeq" id="WP_130605362.1">
    <property type="nucleotide sequence ID" value="NZ_AP019368.1"/>
</dbReference>
<dbReference type="GO" id="GO:0008967">
    <property type="term" value="F:phosphoglycolate phosphatase activity"/>
    <property type="evidence" value="ECO:0007669"/>
    <property type="project" value="UniProtKB-EC"/>
</dbReference>
<dbReference type="Proteomes" id="UP000291236">
    <property type="component" value="Chromosome"/>
</dbReference>
<dbReference type="PANTHER" id="PTHR43434">
    <property type="entry name" value="PHOSPHOGLYCOLATE PHOSPHATASE"/>
    <property type="match status" value="1"/>
</dbReference>
<dbReference type="Gene3D" id="1.10.150.240">
    <property type="entry name" value="Putative phosphatase, domain 2"/>
    <property type="match status" value="1"/>
</dbReference>
<evidence type="ECO:0000256" key="4">
    <source>
        <dbReference type="ARBA" id="ARBA00013078"/>
    </source>
</evidence>
<comment type="pathway">
    <text evidence="2">Organic acid metabolism; glycolate biosynthesis; glycolate from 2-phosphoglycolate: step 1/1.</text>
</comment>
<gene>
    <name evidence="5" type="ORF">JCM31447_00480</name>
</gene>
<dbReference type="InterPro" id="IPR041492">
    <property type="entry name" value="HAD_2"/>
</dbReference>
<keyword evidence="5" id="KW-0378">Hydrolase</keyword>
<dbReference type="EC" id="3.1.3.18" evidence="4"/>
<evidence type="ECO:0000256" key="2">
    <source>
        <dbReference type="ARBA" id="ARBA00004818"/>
    </source>
</evidence>
<dbReference type="SUPFAM" id="SSF56784">
    <property type="entry name" value="HAD-like"/>
    <property type="match status" value="1"/>
</dbReference>
<proteinExistence type="inferred from homology"/>
<evidence type="ECO:0000313" key="5">
    <source>
        <dbReference type="EMBL" id="BBH51631.1"/>
    </source>
</evidence>
<dbReference type="AlphaFoldDB" id="A0A4P2VGC5"/>
<comment type="catalytic activity">
    <reaction evidence="1">
        <text>2-phosphoglycolate + H2O = glycolate + phosphate</text>
        <dbReference type="Rhea" id="RHEA:14369"/>
        <dbReference type="ChEBI" id="CHEBI:15377"/>
        <dbReference type="ChEBI" id="CHEBI:29805"/>
        <dbReference type="ChEBI" id="CHEBI:43474"/>
        <dbReference type="ChEBI" id="CHEBI:58033"/>
        <dbReference type="EC" id="3.1.3.18"/>
    </reaction>
</comment>
<dbReference type="InterPro" id="IPR023198">
    <property type="entry name" value="PGP-like_dom2"/>
</dbReference>
<dbReference type="SFLD" id="SFLDS00003">
    <property type="entry name" value="Haloacid_Dehalogenase"/>
    <property type="match status" value="1"/>
</dbReference>
<keyword evidence="6" id="KW-1185">Reference proteome</keyword>
<dbReference type="PANTHER" id="PTHR43434:SF1">
    <property type="entry name" value="PHOSPHOGLYCOLATE PHOSPHATASE"/>
    <property type="match status" value="1"/>
</dbReference>
<dbReference type="SFLD" id="SFLDG01129">
    <property type="entry name" value="C1.5:_HAD__Beta-PGM__Phosphata"/>
    <property type="match status" value="1"/>
</dbReference>
<evidence type="ECO:0000256" key="3">
    <source>
        <dbReference type="ARBA" id="ARBA00006171"/>
    </source>
</evidence>
<sequence>MNKYKYIIFDFNGTLCDSNKAVEYCLLKTLENFNIHNLKYDIKNLLSEDYNQQEIFNKLAPNTNINNLMNSYKAFYNSGKGNNLSKIYPGLYEILDILKSGDFKIILKSQKNINEMTDSLSFFRLHNYIDLCIAENEGTHDKKHSDIFNDIIKKTYSDINTENILMVGDTEPDIQFAKNNSIDSCWATYGYGNVDKCLSFQPTYFIESLIFLLEILDI</sequence>
<protein>
    <recommendedName>
        <fullName evidence="4">phosphoglycolate phosphatase</fullName>
        <ecNumber evidence="4">3.1.3.18</ecNumber>
    </recommendedName>
</protein>